<feature type="compositionally biased region" description="Basic and acidic residues" evidence="1">
    <location>
        <begin position="129"/>
        <end position="147"/>
    </location>
</feature>
<dbReference type="Proteomes" id="UP001501536">
    <property type="component" value="Unassembled WGS sequence"/>
</dbReference>
<feature type="region of interest" description="Disordered" evidence="1">
    <location>
        <begin position="98"/>
        <end position="154"/>
    </location>
</feature>
<evidence type="ECO:0000313" key="2">
    <source>
        <dbReference type="EMBL" id="GAA3699002.1"/>
    </source>
</evidence>
<comment type="caution">
    <text evidence="2">The sequence shown here is derived from an EMBL/GenBank/DDBJ whole genome shotgun (WGS) entry which is preliminary data.</text>
</comment>
<evidence type="ECO:0008006" key="4">
    <source>
        <dbReference type="Google" id="ProtNLM"/>
    </source>
</evidence>
<dbReference type="RefSeq" id="WP_344880801.1">
    <property type="nucleotide sequence ID" value="NZ_BAABCJ010000001.1"/>
</dbReference>
<feature type="compositionally biased region" description="Polar residues" evidence="1">
    <location>
        <begin position="213"/>
        <end position="225"/>
    </location>
</feature>
<evidence type="ECO:0000313" key="3">
    <source>
        <dbReference type="Proteomes" id="UP001501536"/>
    </source>
</evidence>
<keyword evidence="3" id="KW-1185">Reference proteome</keyword>
<name>A0ABP7D0C7_9MICC</name>
<reference evidence="3" key="1">
    <citation type="journal article" date="2019" name="Int. J. Syst. Evol. Microbiol.">
        <title>The Global Catalogue of Microorganisms (GCM) 10K type strain sequencing project: providing services to taxonomists for standard genome sequencing and annotation.</title>
        <authorList>
            <consortium name="The Broad Institute Genomics Platform"/>
            <consortium name="The Broad Institute Genome Sequencing Center for Infectious Disease"/>
            <person name="Wu L."/>
            <person name="Ma J."/>
        </authorList>
    </citation>
    <scope>NUCLEOTIDE SEQUENCE [LARGE SCALE GENOMIC DNA]</scope>
    <source>
        <strain evidence="3">JCM 16961</strain>
    </source>
</reference>
<proteinExistence type="predicted"/>
<evidence type="ECO:0000256" key="1">
    <source>
        <dbReference type="SAM" id="MobiDB-lite"/>
    </source>
</evidence>
<sequence>MARIRTIKPEFFQSEDVAALSYRARLTWIGLWVYADDAGRHKDSPRLIKGSIWPLEDNVLSEDVDQDLEELERAGRIVRYEVDGKRFLEVTNWESHQRIAKPTPSKLPAPSATPTGMVTEGSDTIPGGKGKERKGSGGERSEPHPIPEDFSLTPERTTWAKENTPAVNATLATGDFVDYWRDCQKPKTNWETTWRNWMRRKQQDAEAKGWKPPTSTRDLSDPTNW</sequence>
<feature type="region of interest" description="Disordered" evidence="1">
    <location>
        <begin position="200"/>
        <end position="225"/>
    </location>
</feature>
<gene>
    <name evidence="2" type="ORF">GCM10022377_10010</name>
</gene>
<dbReference type="EMBL" id="BAABCJ010000001">
    <property type="protein sequence ID" value="GAA3699002.1"/>
    <property type="molecule type" value="Genomic_DNA"/>
</dbReference>
<organism evidence="2 3">
    <name type="scientific">Zhihengliuella alba</name>
    <dbReference type="NCBI Taxonomy" id="547018"/>
    <lineage>
        <taxon>Bacteria</taxon>
        <taxon>Bacillati</taxon>
        <taxon>Actinomycetota</taxon>
        <taxon>Actinomycetes</taxon>
        <taxon>Micrococcales</taxon>
        <taxon>Micrococcaceae</taxon>
        <taxon>Zhihengliuella</taxon>
    </lineage>
</organism>
<protein>
    <recommendedName>
        <fullName evidence="4">Helix-turn-helix domain-containing protein</fullName>
    </recommendedName>
</protein>
<accession>A0ABP7D0C7</accession>